<sequence>MRTFIFEYDYQIVINCSKEIFNLWEFIVVHDDISLLLTGCCNVILSYASRLCNKEEPLSSKLVLAAASRAQFYDVIWFFMV</sequence>
<keyword evidence="2" id="KW-1185">Reference proteome</keyword>
<organism evidence="1 2">
    <name type="scientific">Gossypium tomentosum</name>
    <name type="common">Hawaiian cotton</name>
    <name type="synonym">Gossypium sandvicense</name>
    <dbReference type="NCBI Taxonomy" id="34277"/>
    <lineage>
        <taxon>Eukaryota</taxon>
        <taxon>Viridiplantae</taxon>
        <taxon>Streptophyta</taxon>
        <taxon>Embryophyta</taxon>
        <taxon>Tracheophyta</taxon>
        <taxon>Spermatophyta</taxon>
        <taxon>Magnoliopsida</taxon>
        <taxon>eudicotyledons</taxon>
        <taxon>Gunneridae</taxon>
        <taxon>Pentapetalae</taxon>
        <taxon>rosids</taxon>
        <taxon>malvids</taxon>
        <taxon>Malvales</taxon>
        <taxon>Malvaceae</taxon>
        <taxon>Malvoideae</taxon>
        <taxon>Gossypium</taxon>
    </lineage>
</organism>
<name>A0A5D2QQL6_GOSTO</name>
<proteinExistence type="predicted"/>
<dbReference type="AlphaFoldDB" id="A0A5D2QQL6"/>
<dbReference type="EMBL" id="CM017614">
    <property type="protein sequence ID" value="TYI30473.1"/>
    <property type="molecule type" value="Genomic_DNA"/>
</dbReference>
<reference evidence="1 2" key="1">
    <citation type="submission" date="2019-07" db="EMBL/GenBank/DDBJ databases">
        <title>WGS assembly of Gossypium tomentosum.</title>
        <authorList>
            <person name="Chen Z.J."/>
            <person name="Sreedasyam A."/>
            <person name="Ando A."/>
            <person name="Song Q."/>
            <person name="De L."/>
            <person name="Hulse-Kemp A."/>
            <person name="Ding M."/>
            <person name="Ye W."/>
            <person name="Kirkbride R."/>
            <person name="Jenkins J."/>
            <person name="Plott C."/>
            <person name="Lovell J."/>
            <person name="Lin Y.-M."/>
            <person name="Vaughn R."/>
            <person name="Liu B."/>
            <person name="Li W."/>
            <person name="Simpson S."/>
            <person name="Scheffler B."/>
            <person name="Saski C."/>
            <person name="Grover C."/>
            <person name="Hu G."/>
            <person name="Conover J."/>
            <person name="Carlson J."/>
            <person name="Shu S."/>
            <person name="Boston L."/>
            <person name="Williams M."/>
            <person name="Peterson D."/>
            <person name="Mcgee K."/>
            <person name="Jones D."/>
            <person name="Wendel J."/>
            <person name="Stelly D."/>
            <person name="Grimwood J."/>
            <person name="Schmutz J."/>
        </authorList>
    </citation>
    <scope>NUCLEOTIDE SEQUENCE [LARGE SCALE GENOMIC DNA]</scope>
    <source>
        <strain evidence="1">7179.01</strain>
    </source>
</reference>
<gene>
    <name evidence="1" type="ORF">ES332_A05G390000v1</name>
</gene>
<dbReference type="Proteomes" id="UP000322667">
    <property type="component" value="Chromosome A05"/>
</dbReference>
<evidence type="ECO:0000313" key="1">
    <source>
        <dbReference type="EMBL" id="TYI30473.1"/>
    </source>
</evidence>
<evidence type="ECO:0000313" key="2">
    <source>
        <dbReference type="Proteomes" id="UP000322667"/>
    </source>
</evidence>
<accession>A0A5D2QQL6</accession>
<protein>
    <submittedName>
        <fullName evidence="1">Uncharacterized protein</fullName>
    </submittedName>
</protein>